<sequence>MFSKYLRSRAVPAAPPGGETEDMLCSIGRVQLEHHREALGIGERAPRISWRFGGEAKNWTQAVYEIEITDVDSQTSEVYKVTSSASVLVPWPGQPLQTGKPVSIRVRAFGASSSLGTAWSESVVAEAGLLERIDWFGSKLISATQECDAEAAKRPFLLRRKFANEHQTKRARLYITAHGVYEAHINGQRVGTEVLAPGWTSYSHRLTYQTFDVTELIRSGQNVLTAQVAEGWFAGRLGFFGGKRNIWGKTMGLIAKLVLTSDNGDVTVISTDSKWTSGTGALQTSELYDGEICDLQLEPAGWLTAKFDDSKWDGVTTLPLPESTLVAPDGPPVRKIEEIKAIATFKSPSGKTIVDFGQNLVGWVRANLSGPKGQVVKLLHTEVLEHGEVATRPLRGCKATDTIILSGCDQIWEPKFTFHGFRYVQVDEWPPTGELKLDDMTAIVVHTDMEQTGWFECSNELLNKLHQNIRWGIKGNFLSIPTDCPQRDERLGWTGDIHVFAPTANYYYDTCGMLLSWSKDLAAEQMADGSGIPPYFCPNVFLDDPKVPTAIWGDVVVGLPWSLFNSFGDREILSHHLESMQAWIDRGIVRDETTNLWKEQIFQFGDWLDPKAPPDEPGTSMTDPGLVANAYLIHITNLMYKISLALNLPAQAKSCASSVLKLKAAYQNRYITPEGRVVADTQTALVLSIHFDLFASPAQQSVAASRLRDLILRNSRFKIETGFAGTPLVGHALSKVGSSQLFYRMLYHKKSPSWLYQVTMGATTMWERWDSMLPNGSINPGEMTSFNHYALGAVADWMHSNIAGLTCIEPGWRKFRVAPVPGGDLEFANASFMSPYGKIEIGWKIDEERFHMSVTVPPNTLADIILPGAADKDKVIIVGSGKHDFENEYVKPEWPPLPHYPDYHPHDDDVP</sequence>
<dbReference type="Pfam" id="PF05592">
    <property type="entry name" value="Bac_rhamnosid"/>
    <property type="match status" value="1"/>
</dbReference>
<dbReference type="Pfam" id="PF17390">
    <property type="entry name" value="Bac_rhamnosid_C"/>
    <property type="match status" value="1"/>
</dbReference>
<evidence type="ECO:0000256" key="2">
    <source>
        <dbReference type="ARBA" id="ARBA00012652"/>
    </source>
</evidence>
<proteinExistence type="predicted"/>
<dbReference type="Pfam" id="PF08531">
    <property type="entry name" value="Bac_rhamnosid_N"/>
    <property type="match status" value="1"/>
</dbReference>
<dbReference type="Gene3D" id="2.60.420.10">
    <property type="entry name" value="Maltose phosphorylase, domain 3"/>
    <property type="match status" value="1"/>
</dbReference>
<dbReference type="Pfam" id="PF25788">
    <property type="entry name" value="Ig_Rha78A_N"/>
    <property type="match status" value="1"/>
</dbReference>
<evidence type="ECO:0000313" key="8">
    <source>
        <dbReference type="EMBL" id="KAF1957870.1"/>
    </source>
</evidence>
<feature type="domain" description="Alpha-L-rhamnosidase six-hairpin glycosidase" evidence="6">
    <location>
        <begin position="450"/>
        <end position="802"/>
    </location>
</feature>
<feature type="domain" description="Alpha-L-rhamnosidase C-terminal" evidence="7">
    <location>
        <begin position="804"/>
        <end position="873"/>
    </location>
</feature>
<dbReference type="InterPro" id="IPR035398">
    <property type="entry name" value="Bac_rhamnosid_C"/>
</dbReference>
<feature type="domain" description="Bacterial alpha-L-rhamnosidase N-terminal" evidence="5">
    <location>
        <begin position="167"/>
        <end position="336"/>
    </location>
</feature>
<dbReference type="EMBL" id="ML976988">
    <property type="protein sequence ID" value="KAF1957870.1"/>
    <property type="molecule type" value="Genomic_DNA"/>
</dbReference>
<evidence type="ECO:0000259" key="5">
    <source>
        <dbReference type="Pfam" id="PF08531"/>
    </source>
</evidence>
<evidence type="ECO:0000259" key="6">
    <source>
        <dbReference type="Pfam" id="PF17389"/>
    </source>
</evidence>
<dbReference type="Pfam" id="PF17389">
    <property type="entry name" value="Bac_rhamnosid6H"/>
    <property type="match status" value="1"/>
</dbReference>
<dbReference type="Gene3D" id="2.60.40.10">
    <property type="entry name" value="Immunoglobulins"/>
    <property type="match status" value="1"/>
</dbReference>
<dbReference type="Gene3D" id="1.50.10.10">
    <property type="match status" value="1"/>
</dbReference>
<dbReference type="SUPFAM" id="SSF48208">
    <property type="entry name" value="Six-hairpin glycosidases"/>
    <property type="match status" value="1"/>
</dbReference>
<dbReference type="EC" id="3.2.1.40" evidence="2"/>
<dbReference type="Proteomes" id="UP000800035">
    <property type="component" value="Unassembled WGS sequence"/>
</dbReference>
<dbReference type="PANTHER" id="PTHR33307">
    <property type="entry name" value="ALPHA-RHAMNOSIDASE (EUROFUNG)"/>
    <property type="match status" value="1"/>
</dbReference>
<dbReference type="InterPro" id="IPR013737">
    <property type="entry name" value="Bac_rhamnosid_N"/>
</dbReference>
<protein>
    <recommendedName>
        <fullName evidence="2">alpha-L-rhamnosidase</fullName>
        <ecNumber evidence="2">3.2.1.40</ecNumber>
    </recommendedName>
</protein>
<dbReference type="InterPro" id="IPR013783">
    <property type="entry name" value="Ig-like_fold"/>
</dbReference>
<comment type="catalytic activity">
    <reaction evidence="1">
        <text>Hydrolysis of terminal non-reducing alpha-L-rhamnose residues in alpha-L-rhamnosides.</text>
        <dbReference type="EC" id="3.2.1.40"/>
    </reaction>
</comment>
<evidence type="ECO:0000256" key="1">
    <source>
        <dbReference type="ARBA" id="ARBA00001445"/>
    </source>
</evidence>
<dbReference type="InterPro" id="IPR008902">
    <property type="entry name" value="Rhamnosid_concanavalin"/>
</dbReference>
<dbReference type="Gene3D" id="2.60.120.260">
    <property type="entry name" value="Galactose-binding domain-like"/>
    <property type="match status" value="2"/>
</dbReference>
<dbReference type="GO" id="GO:0005975">
    <property type="term" value="P:carbohydrate metabolic process"/>
    <property type="evidence" value="ECO:0007669"/>
    <property type="project" value="InterPro"/>
</dbReference>
<evidence type="ECO:0000256" key="3">
    <source>
        <dbReference type="ARBA" id="ARBA00022801"/>
    </source>
</evidence>
<dbReference type="AlphaFoldDB" id="A0A6A5U0N7"/>
<dbReference type="OrthoDB" id="10036721at2759"/>
<feature type="domain" description="Alpha-L-rhamnosidase concanavalin-like" evidence="4">
    <location>
        <begin position="346"/>
        <end position="446"/>
    </location>
</feature>
<keyword evidence="3 8" id="KW-0378">Hydrolase</keyword>
<dbReference type="PIRSF" id="PIRSF010631">
    <property type="entry name" value="A-rhamnsds"/>
    <property type="match status" value="1"/>
</dbReference>
<name>A0A6A5U0N7_9PLEO</name>
<keyword evidence="9" id="KW-1185">Reference proteome</keyword>
<evidence type="ECO:0000259" key="7">
    <source>
        <dbReference type="Pfam" id="PF17390"/>
    </source>
</evidence>
<gene>
    <name evidence="8" type="ORF">CC80DRAFT_592350</name>
</gene>
<evidence type="ECO:0000259" key="4">
    <source>
        <dbReference type="Pfam" id="PF05592"/>
    </source>
</evidence>
<reference evidence="8" key="1">
    <citation type="journal article" date="2020" name="Stud. Mycol.">
        <title>101 Dothideomycetes genomes: a test case for predicting lifestyles and emergence of pathogens.</title>
        <authorList>
            <person name="Haridas S."/>
            <person name="Albert R."/>
            <person name="Binder M."/>
            <person name="Bloem J."/>
            <person name="Labutti K."/>
            <person name="Salamov A."/>
            <person name="Andreopoulos B."/>
            <person name="Baker S."/>
            <person name="Barry K."/>
            <person name="Bills G."/>
            <person name="Bluhm B."/>
            <person name="Cannon C."/>
            <person name="Castanera R."/>
            <person name="Culley D."/>
            <person name="Daum C."/>
            <person name="Ezra D."/>
            <person name="Gonzalez J."/>
            <person name="Henrissat B."/>
            <person name="Kuo A."/>
            <person name="Liang C."/>
            <person name="Lipzen A."/>
            <person name="Lutzoni F."/>
            <person name="Magnuson J."/>
            <person name="Mondo S."/>
            <person name="Nolan M."/>
            <person name="Ohm R."/>
            <person name="Pangilinan J."/>
            <person name="Park H.-J."/>
            <person name="Ramirez L."/>
            <person name="Alfaro M."/>
            <person name="Sun H."/>
            <person name="Tritt A."/>
            <person name="Yoshinaga Y."/>
            <person name="Zwiers L.-H."/>
            <person name="Turgeon B."/>
            <person name="Goodwin S."/>
            <person name="Spatafora J."/>
            <person name="Crous P."/>
            <person name="Grigoriev I."/>
        </authorList>
    </citation>
    <scope>NUCLEOTIDE SEQUENCE</scope>
    <source>
        <strain evidence="8">CBS 675.92</strain>
    </source>
</reference>
<evidence type="ECO:0000313" key="9">
    <source>
        <dbReference type="Proteomes" id="UP000800035"/>
    </source>
</evidence>
<dbReference type="InterPro" id="IPR035396">
    <property type="entry name" value="Bac_rhamnosid6H"/>
</dbReference>
<dbReference type="PANTHER" id="PTHR33307:SF6">
    <property type="entry name" value="ALPHA-RHAMNOSIDASE (EUROFUNG)-RELATED"/>
    <property type="match status" value="1"/>
</dbReference>
<dbReference type="InterPro" id="IPR012341">
    <property type="entry name" value="6hp_glycosidase-like_sf"/>
</dbReference>
<dbReference type="InterPro" id="IPR008928">
    <property type="entry name" value="6-hairpin_glycosidase_sf"/>
</dbReference>
<dbReference type="InterPro" id="IPR016007">
    <property type="entry name" value="Alpha_rhamnosid"/>
</dbReference>
<organism evidence="8 9">
    <name type="scientific">Byssothecium circinans</name>
    <dbReference type="NCBI Taxonomy" id="147558"/>
    <lineage>
        <taxon>Eukaryota</taxon>
        <taxon>Fungi</taxon>
        <taxon>Dikarya</taxon>
        <taxon>Ascomycota</taxon>
        <taxon>Pezizomycotina</taxon>
        <taxon>Dothideomycetes</taxon>
        <taxon>Pleosporomycetidae</taxon>
        <taxon>Pleosporales</taxon>
        <taxon>Massarineae</taxon>
        <taxon>Massarinaceae</taxon>
        <taxon>Byssothecium</taxon>
    </lineage>
</organism>
<dbReference type="GO" id="GO:0030596">
    <property type="term" value="F:alpha-L-rhamnosidase activity"/>
    <property type="evidence" value="ECO:0007669"/>
    <property type="project" value="UniProtKB-EC"/>
</dbReference>
<accession>A0A6A5U0N7</accession>